<dbReference type="Proteomes" id="UP000054047">
    <property type="component" value="Unassembled WGS sequence"/>
</dbReference>
<dbReference type="InterPro" id="IPR040676">
    <property type="entry name" value="DUF5641"/>
</dbReference>
<dbReference type="PANTHER" id="PTHR47331:SF1">
    <property type="entry name" value="GAG-LIKE PROTEIN"/>
    <property type="match status" value="1"/>
</dbReference>
<reference evidence="2 3" key="1">
    <citation type="submission" date="2013-12" db="EMBL/GenBank/DDBJ databases">
        <title>Draft genome of the parsitic nematode Ancylostoma duodenale.</title>
        <authorList>
            <person name="Mitreva M."/>
        </authorList>
    </citation>
    <scope>NUCLEOTIDE SEQUENCE [LARGE SCALE GENOMIC DNA]</scope>
    <source>
        <strain evidence="2 3">Zhejiang</strain>
    </source>
</reference>
<evidence type="ECO:0000313" key="3">
    <source>
        <dbReference type="Proteomes" id="UP000054047"/>
    </source>
</evidence>
<dbReference type="AlphaFoldDB" id="A0A0C2HDK9"/>
<organism evidence="2 3">
    <name type="scientific">Ancylostoma duodenale</name>
    <dbReference type="NCBI Taxonomy" id="51022"/>
    <lineage>
        <taxon>Eukaryota</taxon>
        <taxon>Metazoa</taxon>
        <taxon>Ecdysozoa</taxon>
        <taxon>Nematoda</taxon>
        <taxon>Chromadorea</taxon>
        <taxon>Rhabditida</taxon>
        <taxon>Rhabditina</taxon>
        <taxon>Rhabditomorpha</taxon>
        <taxon>Strongyloidea</taxon>
        <taxon>Ancylostomatidae</taxon>
        <taxon>Ancylostomatinae</taxon>
        <taxon>Ancylostoma</taxon>
    </lineage>
</organism>
<feature type="domain" description="DUF5641" evidence="1">
    <location>
        <begin position="73"/>
        <end position="171"/>
    </location>
</feature>
<evidence type="ECO:0000259" key="1">
    <source>
        <dbReference type="Pfam" id="PF18701"/>
    </source>
</evidence>
<proteinExistence type="predicted"/>
<accession>A0A0C2HDK9</accession>
<keyword evidence="3" id="KW-1185">Reference proteome</keyword>
<dbReference type="EMBL" id="KN726622">
    <property type="protein sequence ID" value="KIH67631.1"/>
    <property type="molecule type" value="Genomic_DNA"/>
</dbReference>
<name>A0A0C2HDK9_9BILA</name>
<sequence length="197" mass="22734">MPDLPKERVTKNRPFQNIDVDYMGPVQPVTPFYDNDSFVRVLRPIDFIAPEVELQIPKNTRYEPASTLKLAEWYKETTYILDRFWELWHEEYLAALVERQQTRICQPKYTHNIPQIGDVVIVGDQNTPRGQCPTALIVNVRRDESNIARTATVRLAKGKLLERSLNQLFPLEIRAKETPLAKTNTALTHGFGDSEGR</sequence>
<evidence type="ECO:0000313" key="2">
    <source>
        <dbReference type="EMBL" id="KIH67631.1"/>
    </source>
</evidence>
<gene>
    <name evidence="2" type="ORF">ANCDUO_02038</name>
</gene>
<protein>
    <recommendedName>
        <fullName evidence="1">DUF5641 domain-containing protein</fullName>
    </recommendedName>
</protein>
<dbReference type="OrthoDB" id="5853746at2759"/>
<dbReference type="PANTHER" id="PTHR47331">
    <property type="entry name" value="PHD-TYPE DOMAIN-CONTAINING PROTEIN"/>
    <property type="match status" value="1"/>
</dbReference>
<dbReference type="Pfam" id="PF18701">
    <property type="entry name" value="DUF5641"/>
    <property type="match status" value="1"/>
</dbReference>